<comment type="caution">
    <text evidence="1">The sequence shown here is derived from an EMBL/GenBank/DDBJ whole genome shotgun (WGS) entry which is preliminary data.</text>
</comment>
<organism evidence="1 2">
    <name type="scientific">Fusarium decemcellulare</name>
    <dbReference type="NCBI Taxonomy" id="57161"/>
    <lineage>
        <taxon>Eukaryota</taxon>
        <taxon>Fungi</taxon>
        <taxon>Dikarya</taxon>
        <taxon>Ascomycota</taxon>
        <taxon>Pezizomycotina</taxon>
        <taxon>Sordariomycetes</taxon>
        <taxon>Hypocreomycetidae</taxon>
        <taxon>Hypocreales</taxon>
        <taxon>Nectriaceae</taxon>
        <taxon>Fusarium</taxon>
        <taxon>Fusarium decemcellulare species complex</taxon>
    </lineage>
</organism>
<sequence length="502" mass="56799">MLTRFPPELLTAVARQVRHIDISWRVESLSQAPLGFIRQLNLCAEVNDLYSCPHEMEQLSDANDIEFTPFEHITNEAETILGWFQEGQLQGFRWDMGSCVPREILGSHGVIATKHPALQHLHITTDPTCMRRDDCDISLSPFCNLKSLSWRGSWVEDIDKIAEAVHRNLDHLETLELDFINLNLLKEHWDSYSDDSLDGFLPESITEIGSTLSLPLFTTLKTLTLTQVPLGVGLASAINLDTLQSLTIRHCPAMAAFLNEINGLRNSLPLRALEIQGFDHNWVFISDTVYSFLGRLKRLENLFLGLPGGVEVLLFWNHISNIATSLKRFVYHQRRTEMTAEAFESVKDEGDLSIPNHRLETESGLRRYDSWVERSEPGAHSSVLPGGALGLEDTFDNLYTEGSVTELKSQFVQFVIWAFGPDGVSSLDSIVYGDFGNDNDHSTNLVIVRDRTGDKPFKRLKQGSEQREAIKRSYRDVLGSCPVEPLFDLPRSRLGEMPDQFW</sequence>
<name>A0ACC1RYY7_9HYPO</name>
<evidence type="ECO:0000313" key="2">
    <source>
        <dbReference type="Proteomes" id="UP001148629"/>
    </source>
</evidence>
<accession>A0ACC1RYY7</accession>
<protein>
    <submittedName>
        <fullName evidence="1">Uncharacterized protein</fullName>
    </submittedName>
</protein>
<reference evidence="1" key="1">
    <citation type="submission" date="2022-08" db="EMBL/GenBank/DDBJ databases">
        <title>Genome Sequence of Fusarium decemcellulare.</title>
        <authorList>
            <person name="Buettner E."/>
        </authorList>
    </citation>
    <scope>NUCLEOTIDE SEQUENCE</scope>
    <source>
        <strain evidence="1">Babe19</strain>
    </source>
</reference>
<proteinExistence type="predicted"/>
<dbReference type="EMBL" id="JANRMS010001394">
    <property type="protein sequence ID" value="KAJ3528560.1"/>
    <property type="molecule type" value="Genomic_DNA"/>
</dbReference>
<gene>
    <name evidence="1" type="ORF">NM208_g10146</name>
</gene>
<evidence type="ECO:0000313" key="1">
    <source>
        <dbReference type="EMBL" id="KAJ3528560.1"/>
    </source>
</evidence>
<keyword evidence="2" id="KW-1185">Reference proteome</keyword>
<dbReference type="Proteomes" id="UP001148629">
    <property type="component" value="Unassembled WGS sequence"/>
</dbReference>